<dbReference type="EMBL" id="WIXP02000008">
    <property type="protein sequence ID" value="KAF6206183.1"/>
    <property type="molecule type" value="Genomic_DNA"/>
</dbReference>
<feature type="transmembrane region" description="Helical" evidence="1">
    <location>
        <begin position="193"/>
        <end position="215"/>
    </location>
</feature>
<evidence type="ECO:0000313" key="3">
    <source>
        <dbReference type="Proteomes" id="UP000466442"/>
    </source>
</evidence>
<feature type="transmembrane region" description="Helical" evidence="1">
    <location>
        <begin position="158"/>
        <end position="181"/>
    </location>
</feature>
<reference evidence="2" key="1">
    <citation type="journal article" date="2021" name="Mol. Ecol. Resour.">
        <title>Apolygus lucorum genome provides insights into omnivorousness and mesophyll feeding.</title>
        <authorList>
            <person name="Liu Y."/>
            <person name="Liu H."/>
            <person name="Wang H."/>
            <person name="Huang T."/>
            <person name="Liu B."/>
            <person name="Yang B."/>
            <person name="Yin L."/>
            <person name="Li B."/>
            <person name="Zhang Y."/>
            <person name="Zhang S."/>
            <person name="Jiang F."/>
            <person name="Zhang X."/>
            <person name="Ren Y."/>
            <person name="Wang B."/>
            <person name="Wang S."/>
            <person name="Lu Y."/>
            <person name="Wu K."/>
            <person name="Fan W."/>
            <person name="Wang G."/>
        </authorList>
    </citation>
    <scope>NUCLEOTIDE SEQUENCE</scope>
    <source>
        <strain evidence="2">12Hb</strain>
    </source>
</reference>
<dbReference type="Proteomes" id="UP000466442">
    <property type="component" value="Unassembled WGS sequence"/>
</dbReference>
<name>A0A8S9XB43_APOLU</name>
<protein>
    <submittedName>
        <fullName evidence="2">Uncharacterized protein</fullName>
    </submittedName>
</protein>
<dbReference type="AlphaFoldDB" id="A0A8S9XB43"/>
<proteinExistence type="predicted"/>
<evidence type="ECO:0000313" key="2">
    <source>
        <dbReference type="EMBL" id="KAF6206183.1"/>
    </source>
</evidence>
<keyword evidence="1" id="KW-0812">Transmembrane</keyword>
<keyword evidence="1" id="KW-0472">Membrane</keyword>
<gene>
    <name evidence="2" type="ORF">GE061_017411</name>
</gene>
<feature type="transmembrane region" description="Helical" evidence="1">
    <location>
        <begin position="248"/>
        <end position="271"/>
    </location>
</feature>
<organism evidence="2 3">
    <name type="scientific">Apolygus lucorum</name>
    <name type="common">Small green plant bug</name>
    <name type="synonym">Lygocoris lucorum</name>
    <dbReference type="NCBI Taxonomy" id="248454"/>
    <lineage>
        <taxon>Eukaryota</taxon>
        <taxon>Metazoa</taxon>
        <taxon>Ecdysozoa</taxon>
        <taxon>Arthropoda</taxon>
        <taxon>Hexapoda</taxon>
        <taxon>Insecta</taxon>
        <taxon>Pterygota</taxon>
        <taxon>Neoptera</taxon>
        <taxon>Paraneoptera</taxon>
        <taxon>Hemiptera</taxon>
        <taxon>Heteroptera</taxon>
        <taxon>Panheteroptera</taxon>
        <taxon>Cimicomorpha</taxon>
        <taxon>Miridae</taxon>
        <taxon>Mirini</taxon>
        <taxon>Apolygus</taxon>
    </lineage>
</organism>
<feature type="transmembrane region" description="Helical" evidence="1">
    <location>
        <begin position="123"/>
        <end position="146"/>
    </location>
</feature>
<keyword evidence="1" id="KW-1133">Transmembrane helix</keyword>
<keyword evidence="3" id="KW-1185">Reference proteome</keyword>
<accession>A0A8S9XB43</accession>
<comment type="caution">
    <text evidence="2">The sequence shown here is derived from an EMBL/GenBank/DDBJ whole genome shotgun (WGS) entry which is preliminary data.</text>
</comment>
<evidence type="ECO:0000256" key="1">
    <source>
        <dbReference type="SAM" id="Phobius"/>
    </source>
</evidence>
<sequence>MGTVKYDNQVQEVVIADSRDLHEFDSMDVYLDSYTPSTPGRRWSRGKTKSVFRPPKGSMRSVYSTRSMRWKWRGISKALKRATPLYEGNREVGYGVLLLQFLKTAVTIWWAGCRISTRAMRKIVIVEITTIMILGLLFSAAGIFKLTHFPDNAHIQDFYWAMTIVAVVVLTLSVLGTIGIFRPSILVTEIFAVLSFVFGHLIFSIVVSWYLLIFLDTYLTGRFLDETRERERDVPESNIYQGDILDTYFKLLIAVSLIMMSAGAITTKLLIQTRKNQGYVDVYADNAPQ</sequence>